<evidence type="ECO:0000313" key="2">
    <source>
        <dbReference type="Proteomes" id="UP001060085"/>
    </source>
</evidence>
<name>A0ACC0BL31_CATRO</name>
<accession>A0ACC0BL31</accession>
<keyword evidence="2" id="KW-1185">Reference proteome</keyword>
<protein>
    <submittedName>
        <fullName evidence="1">Uncharacterized protein</fullName>
    </submittedName>
</protein>
<dbReference type="Proteomes" id="UP001060085">
    <property type="component" value="Linkage Group LG03"/>
</dbReference>
<sequence>MLSLRSLFFSLLTIFLFFSSISFAFSLAEESHFPTFQTVSTSGAFGDDNYGLVGSWGTKRFLDETLDASEEPPLNSSLILAAKRTKRKDPLDGFKKYTGGWNISNKHYWASVAYTAVPFFLVAAIWFVVFGLCLLIMCFYFCCCRRAPYGYSRVAYALSLILLVLFTVVAIVGCIILYVGQGKFYNSTTDTLRYVVDQANTTADNLRNVSGYLAAAKEIKVAQVLLPGNVQTDIDQVQTKINSSANALSDKALDNVKDIKDLINSVRLALIILSAVMLFMTFLGFVFSLFGLQFLVYILVVTGWILVAGTFILCGIFLLLHNVTADACVSMDQWVRNPTAHTSLDDILPCVDNATAQETLSKTKEVTSQLVDVVNQVITNVSNINFSPNFAPLYYNQSGPLLPLLCNPFKPDLTDRTCTTGEVDFNNATQVWSNYVCQVSPNGICLTTGRLTPEFYRQMAAGVNVSFGLYHFGPYLVSLQDCSFVRQTFSDIHRIYCPGLQRYTKWVYAGLVMVAVAVMLSLLFWVIYGRERRHRVYTKEHMPRPSGDYGGDKPN</sequence>
<dbReference type="EMBL" id="CM044703">
    <property type="protein sequence ID" value="KAI5673313.1"/>
    <property type="molecule type" value="Genomic_DNA"/>
</dbReference>
<organism evidence="1 2">
    <name type="scientific">Catharanthus roseus</name>
    <name type="common">Madagascar periwinkle</name>
    <name type="synonym">Vinca rosea</name>
    <dbReference type="NCBI Taxonomy" id="4058"/>
    <lineage>
        <taxon>Eukaryota</taxon>
        <taxon>Viridiplantae</taxon>
        <taxon>Streptophyta</taxon>
        <taxon>Embryophyta</taxon>
        <taxon>Tracheophyta</taxon>
        <taxon>Spermatophyta</taxon>
        <taxon>Magnoliopsida</taxon>
        <taxon>eudicotyledons</taxon>
        <taxon>Gunneridae</taxon>
        <taxon>Pentapetalae</taxon>
        <taxon>asterids</taxon>
        <taxon>lamiids</taxon>
        <taxon>Gentianales</taxon>
        <taxon>Apocynaceae</taxon>
        <taxon>Rauvolfioideae</taxon>
        <taxon>Vinceae</taxon>
        <taxon>Catharanthinae</taxon>
        <taxon>Catharanthus</taxon>
    </lineage>
</organism>
<comment type="caution">
    <text evidence="1">The sequence shown here is derived from an EMBL/GenBank/DDBJ whole genome shotgun (WGS) entry which is preliminary data.</text>
</comment>
<reference evidence="2" key="1">
    <citation type="journal article" date="2023" name="Nat. Plants">
        <title>Single-cell RNA sequencing provides a high-resolution roadmap for understanding the multicellular compartmentation of specialized metabolism.</title>
        <authorList>
            <person name="Sun S."/>
            <person name="Shen X."/>
            <person name="Li Y."/>
            <person name="Li Y."/>
            <person name="Wang S."/>
            <person name="Li R."/>
            <person name="Zhang H."/>
            <person name="Shen G."/>
            <person name="Guo B."/>
            <person name="Wei J."/>
            <person name="Xu J."/>
            <person name="St-Pierre B."/>
            <person name="Chen S."/>
            <person name="Sun C."/>
        </authorList>
    </citation>
    <scope>NUCLEOTIDE SEQUENCE [LARGE SCALE GENOMIC DNA]</scope>
</reference>
<evidence type="ECO:0000313" key="1">
    <source>
        <dbReference type="EMBL" id="KAI5673313.1"/>
    </source>
</evidence>
<proteinExistence type="predicted"/>
<gene>
    <name evidence="1" type="ORF">M9H77_13677</name>
</gene>